<proteinExistence type="predicted"/>
<comment type="caution">
    <text evidence="2">The sequence shown here is derived from an EMBL/GenBank/DDBJ whole genome shotgun (WGS) entry which is preliminary data.</text>
</comment>
<name>U4VH82_9HYPH</name>
<evidence type="ECO:0000313" key="3">
    <source>
        <dbReference type="Proteomes" id="UP000016842"/>
    </source>
</evidence>
<evidence type="ECO:0000256" key="1">
    <source>
        <dbReference type="SAM" id="MobiDB-lite"/>
    </source>
</evidence>
<dbReference type="PATRIC" id="fig|1337887.3.peg.1958"/>
<accession>U4VH82</accession>
<gene>
    <name evidence="2" type="ORF">Q644_02140</name>
</gene>
<feature type="region of interest" description="Disordered" evidence="1">
    <location>
        <begin position="1"/>
        <end position="34"/>
    </location>
</feature>
<evidence type="ECO:0000313" key="2">
    <source>
        <dbReference type="EMBL" id="ERM02247.1"/>
    </source>
</evidence>
<organism evidence="2 3">
    <name type="scientific">Brucella intermedia 229E</name>
    <dbReference type="NCBI Taxonomy" id="1337887"/>
    <lineage>
        <taxon>Bacteria</taxon>
        <taxon>Pseudomonadati</taxon>
        <taxon>Pseudomonadota</taxon>
        <taxon>Alphaproteobacteria</taxon>
        <taxon>Hyphomicrobiales</taxon>
        <taxon>Brucellaceae</taxon>
        <taxon>Brucella/Ochrobactrum group</taxon>
        <taxon>Brucella</taxon>
    </lineage>
</organism>
<dbReference type="EMBL" id="ASXJ01000098">
    <property type="protein sequence ID" value="ERM02247.1"/>
    <property type="molecule type" value="Genomic_DNA"/>
</dbReference>
<protein>
    <submittedName>
        <fullName evidence="2">Uncharacterized protein</fullName>
    </submittedName>
</protein>
<dbReference type="Proteomes" id="UP000016842">
    <property type="component" value="Unassembled WGS sequence"/>
</dbReference>
<reference evidence="2 3" key="1">
    <citation type="journal article" date="2014" name="FEMS Microbiol. Lett.">
        <title>Genome sequencing analysis reveals virulence-related gene content of Ochrobactrum intermedium strain 229E, a urease-positive strain isolated from the human gastric niche.</title>
        <authorList>
            <person name="Kulkarni G.J."/>
            <person name="Shetty S."/>
            <person name="Dharne M.S."/>
            <person name="Shouche Y.S."/>
        </authorList>
    </citation>
    <scope>NUCLEOTIDE SEQUENCE [LARGE SCALE GENOMIC DNA]</scope>
    <source>
        <strain evidence="2 3">229E</strain>
    </source>
</reference>
<sequence length="74" mass="7834">MTGGKGNQSARRNRDDGFEFGILDGTATGGKPRRGMLSREGVCDICAVDGRFAIMTTSSFAFSPPLRPVSYTGS</sequence>
<dbReference type="AlphaFoldDB" id="U4VH82"/>